<keyword evidence="2" id="KW-0012">Acyltransferase</keyword>
<evidence type="ECO:0000259" key="3">
    <source>
        <dbReference type="PROSITE" id="PS51186"/>
    </source>
</evidence>
<evidence type="ECO:0000313" key="5">
    <source>
        <dbReference type="Proteomes" id="UP001569428"/>
    </source>
</evidence>
<dbReference type="InterPro" id="IPR000182">
    <property type="entry name" value="GNAT_dom"/>
</dbReference>
<proteinExistence type="predicted"/>
<evidence type="ECO:0000256" key="2">
    <source>
        <dbReference type="ARBA" id="ARBA00023315"/>
    </source>
</evidence>
<comment type="caution">
    <text evidence="4">The sequence shown here is derived from an EMBL/GenBank/DDBJ whole genome shotgun (WGS) entry which is preliminary data.</text>
</comment>
<evidence type="ECO:0000256" key="1">
    <source>
        <dbReference type="ARBA" id="ARBA00022679"/>
    </source>
</evidence>
<keyword evidence="1" id="KW-0808">Transferase</keyword>
<sequence>MQIRYAMPCDGAQLLKMMRALAKFEGYLTEFKVNERELKSRLFEQADFKCLVAEDNGVIIGYLAFYPLPFTYDLTPWFWIKELYVNDSMKYRRKGIGKSLMHHLIYEARKQSSTKIKWEVLCSNINAQDFYKQLGASVEQQWQTWSLSTKKAKIDWRF</sequence>
<dbReference type="RefSeq" id="WP_371841041.1">
    <property type="nucleotide sequence ID" value="NZ_JBGMEK010000080.1"/>
</dbReference>
<organism evidence="4 5">
    <name type="scientific">Microbulbifer epialgicus</name>
    <dbReference type="NCBI Taxonomy" id="393907"/>
    <lineage>
        <taxon>Bacteria</taxon>
        <taxon>Pseudomonadati</taxon>
        <taxon>Pseudomonadota</taxon>
        <taxon>Gammaproteobacteria</taxon>
        <taxon>Cellvibrionales</taxon>
        <taxon>Microbulbiferaceae</taxon>
        <taxon>Microbulbifer</taxon>
    </lineage>
</organism>
<name>A0ABV4P4H4_9GAMM</name>
<reference evidence="4 5" key="1">
    <citation type="submission" date="2024-08" db="EMBL/GenBank/DDBJ databases">
        <authorList>
            <person name="Ishaq N."/>
        </authorList>
    </citation>
    <scope>NUCLEOTIDE SEQUENCE [LARGE SCALE GENOMIC DNA]</scope>
    <source>
        <strain evidence="4 5">DSM 18651</strain>
    </source>
</reference>
<feature type="domain" description="N-acetyltransferase" evidence="3">
    <location>
        <begin position="1"/>
        <end position="158"/>
    </location>
</feature>
<dbReference type="Proteomes" id="UP001569428">
    <property type="component" value="Unassembled WGS sequence"/>
</dbReference>
<keyword evidence="5" id="KW-1185">Reference proteome</keyword>
<dbReference type="Gene3D" id="3.40.630.30">
    <property type="match status" value="1"/>
</dbReference>
<accession>A0ABV4P4H4</accession>
<gene>
    <name evidence="4" type="ORF">ACCI49_20325</name>
</gene>
<dbReference type="SUPFAM" id="SSF55729">
    <property type="entry name" value="Acyl-CoA N-acyltransferases (Nat)"/>
    <property type="match status" value="1"/>
</dbReference>
<dbReference type="EMBL" id="JBGMEK010000080">
    <property type="protein sequence ID" value="MFA0813252.1"/>
    <property type="molecule type" value="Genomic_DNA"/>
</dbReference>
<dbReference type="CDD" id="cd04301">
    <property type="entry name" value="NAT_SF"/>
    <property type="match status" value="1"/>
</dbReference>
<dbReference type="PANTHER" id="PTHR10545:SF29">
    <property type="entry name" value="GH14572P-RELATED"/>
    <property type="match status" value="1"/>
</dbReference>
<dbReference type="PROSITE" id="PS51186">
    <property type="entry name" value="GNAT"/>
    <property type="match status" value="1"/>
</dbReference>
<evidence type="ECO:0000313" key="4">
    <source>
        <dbReference type="EMBL" id="MFA0813252.1"/>
    </source>
</evidence>
<dbReference type="InterPro" id="IPR051016">
    <property type="entry name" value="Diverse_Substrate_AcTransf"/>
</dbReference>
<protein>
    <submittedName>
        <fullName evidence="4">N-acetyltransferase family protein</fullName>
    </submittedName>
</protein>
<dbReference type="InterPro" id="IPR016181">
    <property type="entry name" value="Acyl_CoA_acyltransferase"/>
</dbReference>
<dbReference type="Pfam" id="PF00583">
    <property type="entry name" value="Acetyltransf_1"/>
    <property type="match status" value="1"/>
</dbReference>
<dbReference type="PANTHER" id="PTHR10545">
    <property type="entry name" value="DIAMINE N-ACETYLTRANSFERASE"/>
    <property type="match status" value="1"/>
</dbReference>